<evidence type="ECO:0000256" key="4">
    <source>
        <dbReference type="ARBA" id="ARBA00022989"/>
    </source>
</evidence>
<name>A0AA46W2L5_PSEVI</name>
<evidence type="ECO:0000313" key="8">
    <source>
        <dbReference type="Proteomes" id="UP001163644"/>
    </source>
</evidence>
<dbReference type="RefSeq" id="WP_029243118.1">
    <property type="nucleotide sequence ID" value="NZ_CP036495.1"/>
</dbReference>
<evidence type="ECO:0000256" key="2">
    <source>
        <dbReference type="ARBA" id="ARBA00009694"/>
    </source>
</evidence>
<reference evidence="7" key="1">
    <citation type="submission" date="2019-02" db="EMBL/GenBank/DDBJ databases">
        <authorList>
            <person name="Lutz S."/>
            <person name="Schori C."/>
            <person name="Ahrens C.H."/>
            <person name="Gueguen E."/>
        </authorList>
    </citation>
    <scope>NUCLEOTIDE SEQUENCE</scope>
    <source>
        <strain evidence="7">Psy35</strain>
    </source>
</reference>
<comment type="similarity">
    <text evidence="2">Belongs to the UPF0382 family.</text>
</comment>
<feature type="transmembrane region" description="Helical" evidence="6">
    <location>
        <begin position="67"/>
        <end position="87"/>
    </location>
</feature>
<gene>
    <name evidence="7" type="ORF">EZZ81_24730</name>
</gene>
<accession>A0AA46W2L5</accession>
<feature type="transmembrane region" description="Helical" evidence="6">
    <location>
        <begin position="39"/>
        <end position="60"/>
    </location>
</feature>
<keyword evidence="5 6" id="KW-0472">Membrane</keyword>
<dbReference type="GO" id="GO:0005886">
    <property type="term" value="C:plasma membrane"/>
    <property type="evidence" value="ECO:0007669"/>
    <property type="project" value="TreeGrafter"/>
</dbReference>
<comment type="subcellular location">
    <subcellularLocation>
        <location evidence="1">Membrane</location>
        <topology evidence="1">Multi-pass membrane protein</topology>
    </subcellularLocation>
</comment>
<evidence type="ECO:0000256" key="3">
    <source>
        <dbReference type="ARBA" id="ARBA00022692"/>
    </source>
</evidence>
<protein>
    <submittedName>
        <fullName evidence="7">DUF423 domain-containing protein</fullName>
    </submittedName>
</protein>
<dbReference type="PANTHER" id="PTHR43461:SF1">
    <property type="entry name" value="TRANSMEMBRANE PROTEIN 256"/>
    <property type="match status" value="1"/>
</dbReference>
<evidence type="ECO:0000313" key="7">
    <source>
        <dbReference type="EMBL" id="UZA71265.1"/>
    </source>
</evidence>
<dbReference type="Proteomes" id="UP001163644">
    <property type="component" value="Chromosome"/>
</dbReference>
<evidence type="ECO:0000256" key="6">
    <source>
        <dbReference type="SAM" id="Phobius"/>
    </source>
</evidence>
<evidence type="ECO:0000256" key="5">
    <source>
        <dbReference type="ARBA" id="ARBA00023136"/>
    </source>
</evidence>
<dbReference type="AlphaFoldDB" id="A0AA46W2L5"/>
<keyword evidence="4 6" id="KW-1133">Transmembrane helix</keyword>
<dbReference type="Pfam" id="PF04241">
    <property type="entry name" value="DUF423"/>
    <property type="match status" value="1"/>
</dbReference>
<dbReference type="PANTHER" id="PTHR43461">
    <property type="entry name" value="TRANSMEMBRANE PROTEIN 256"/>
    <property type="match status" value="1"/>
</dbReference>
<dbReference type="EMBL" id="CP036495">
    <property type="protein sequence ID" value="UZA71265.1"/>
    <property type="molecule type" value="Genomic_DNA"/>
</dbReference>
<evidence type="ECO:0000256" key="1">
    <source>
        <dbReference type="ARBA" id="ARBA00004141"/>
    </source>
</evidence>
<dbReference type="InterPro" id="IPR006696">
    <property type="entry name" value="DUF423"/>
</dbReference>
<keyword evidence="3 6" id="KW-0812">Transmembrane</keyword>
<feature type="transmembrane region" description="Helical" evidence="6">
    <location>
        <begin position="99"/>
        <end position="120"/>
    </location>
</feature>
<sequence>MLRSFLMLAAFFGFTGVALGAFAAHGLKGRLTAEYLTIFQTGVLYQLVHALALLGVAVLAAQLPGRLVTWAGVSFAIGILLFSGSLYALTLSGISKLGIITPFGGLAFLFGWATLGLAAWRLGSAP</sequence>
<proteinExistence type="inferred from homology"/>
<organism evidence="7 8">
    <name type="scientific">Pseudomonas viridiflava</name>
    <name type="common">Phytomonas viridiflava</name>
    <dbReference type="NCBI Taxonomy" id="33069"/>
    <lineage>
        <taxon>Bacteria</taxon>
        <taxon>Pseudomonadati</taxon>
        <taxon>Pseudomonadota</taxon>
        <taxon>Gammaproteobacteria</taxon>
        <taxon>Pseudomonadales</taxon>
        <taxon>Pseudomonadaceae</taxon>
        <taxon>Pseudomonas</taxon>
    </lineage>
</organism>